<gene>
    <name evidence="2" type="ORF">AWE51_22845</name>
</gene>
<reference evidence="2 3" key="1">
    <citation type="submission" date="2016-01" db="EMBL/GenBank/DDBJ databases">
        <title>The draft genome sequence of Aquimarina sp. RZW4-3-2.</title>
        <authorList>
            <person name="Wang Y."/>
        </authorList>
    </citation>
    <scope>NUCLEOTIDE SEQUENCE [LARGE SCALE GENOMIC DNA]</scope>
    <source>
        <strain evidence="2 3">RZW4-3-2</strain>
    </source>
</reference>
<dbReference type="PANTHER" id="PTHR43798:SF33">
    <property type="entry name" value="HYDROLASE, PUTATIVE (AFU_ORTHOLOGUE AFUA_2G14860)-RELATED"/>
    <property type="match status" value="1"/>
</dbReference>
<dbReference type="InterPro" id="IPR022742">
    <property type="entry name" value="Hydrolase_4"/>
</dbReference>
<proteinExistence type="predicted"/>
<organism evidence="2 3">
    <name type="scientific">Aquimarina aggregata</name>
    <dbReference type="NCBI Taxonomy" id="1642818"/>
    <lineage>
        <taxon>Bacteria</taxon>
        <taxon>Pseudomonadati</taxon>
        <taxon>Bacteroidota</taxon>
        <taxon>Flavobacteriia</taxon>
        <taxon>Flavobacteriales</taxon>
        <taxon>Flavobacteriaceae</taxon>
        <taxon>Aquimarina</taxon>
    </lineage>
</organism>
<keyword evidence="2" id="KW-0378">Hydrolase</keyword>
<dbReference type="Gene3D" id="3.40.50.1820">
    <property type="entry name" value="alpha/beta hydrolase"/>
    <property type="match status" value="1"/>
</dbReference>
<evidence type="ECO:0000313" key="3">
    <source>
        <dbReference type="Proteomes" id="UP000076715"/>
    </source>
</evidence>
<dbReference type="EMBL" id="LQRT01000006">
    <property type="protein sequence ID" value="KZS41245.1"/>
    <property type="molecule type" value="Genomic_DNA"/>
</dbReference>
<dbReference type="GO" id="GO:0016787">
    <property type="term" value="F:hydrolase activity"/>
    <property type="evidence" value="ECO:0007669"/>
    <property type="project" value="UniProtKB-KW"/>
</dbReference>
<dbReference type="AlphaFoldDB" id="A0A163BCA1"/>
<accession>A0A163BCA1</accession>
<evidence type="ECO:0000313" key="2">
    <source>
        <dbReference type="EMBL" id="KZS41245.1"/>
    </source>
</evidence>
<evidence type="ECO:0000259" key="1">
    <source>
        <dbReference type="Pfam" id="PF12146"/>
    </source>
</evidence>
<dbReference type="STRING" id="1642818.AWE51_22845"/>
<protein>
    <submittedName>
        <fullName evidence="2">Alpha/beta hydrolase</fullName>
    </submittedName>
</protein>
<sequence>MKEKFKKHLPVLIGKYFQFLFFFFPKKAIRKAYTLFCTPRKGKVLPEQEDFLEDAKDELISLESLRLQTYRWPSLGETILMVHGWESNTHRWKNIIQKLHKKGYNIIAFDAPAHGNSSGKILNVPLYTECLQKMIALYRPNHIIGHSVGGMTTIFHQYTYPDQEIDKLVILAPPSDLSRIMKQYQGILKLSQKFMQALNQYFKDKHGHYFEEFTISEFAKKISQKGLLIHDKNDDIAPYAEAERIANNWSGINFITTENYGHSLFFNEVDTMILDFLSK</sequence>
<dbReference type="Proteomes" id="UP000076715">
    <property type="component" value="Unassembled WGS sequence"/>
</dbReference>
<dbReference type="OrthoDB" id="9785847at2"/>
<dbReference type="GO" id="GO:0016020">
    <property type="term" value="C:membrane"/>
    <property type="evidence" value="ECO:0007669"/>
    <property type="project" value="TreeGrafter"/>
</dbReference>
<keyword evidence="3" id="KW-1185">Reference proteome</keyword>
<dbReference type="SUPFAM" id="SSF53474">
    <property type="entry name" value="alpha/beta-Hydrolases"/>
    <property type="match status" value="1"/>
</dbReference>
<name>A0A163BCA1_9FLAO</name>
<comment type="caution">
    <text evidence="2">The sequence shown here is derived from an EMBL/GenBank/DDBJ whole genome shotgun (WGS) entry which is preliminary data.</text>
</comment>
<dbReference type="Pfam" id="PF12146">
    <property type="entry name" value="Hydrolase_4"/>
    <property type="match status" value="1"/>
</dbReference>
<dbReference type="RefSeq" id="WP_066312591.1">
    <property type="nucleotide sequence ID" value="NZ_CANLSS010000019.1"/>
</dbReference>
<dbReference type="InterPro" id="IPR029058">
    <property type="entry name" value="AB_hydrolase_fold"/>
</dbReference>
<dbReference type="InterPro" id="IPR050266">
    <property type="entry name" value="AB_hydrolase_sf"/>
</dbReference>
<feature type="domain" description="Serine aminopeptidase S33" evidence="1">
    <location>
        <begin position="78"/>
        <end position="198"/>
    </location>
</feature>
<dbReference type="PANTHER" id="PTHR43798">
    <property type="entry name" value="MONOACYLGLYCEROL LIPASE"/>
    <property type="match status" value="1"/>
</dbReference>